<evidence type="ECO:0000256" key="1">
    <source>
        <dbReference type="ARBA" id="ARBA00022723"/>
    </source>
</evidence>
<evidence type="ECO:0000313" key="5">
    <source>
        <dbReference type="EMBL" id="MBB6481398.1"/>
    </source>
</evidence>
<organism evidence="5 6">
    <name type="scientific">Spirochaeta isovalerica</name>
    <dbReference type="NCBI Taxonomy" id="150"/>
    <lineage>
        <taxon>Bacteria</taxon>
        <taxon>Pseudomonadati</taxon>
        <taxon>Spirochaetota</taxon>
        <taxon>Spirochaetia</taxon>
        <taxon>Spirochaetales</taxon>
        <taxon>Spirochaetaceae</taxon>
        <taxon>Spirochaeta</taxon>
    </lineage>
</organism>
<sequence length="310" mass="34262">MNPIVSLMSRSTDDYVPEETSLIKSADDSRTGLIVPELVFKYGSIKSHIRKSSKVAPWLIHSIYNRQKGYRDISDNPPDPGNICHEELIEEMEDLARSLGCLNIGYAKVPGNMIFRNKTILFDNAIVLSMEMDRNEMKHAPDIKAGKEVWRIYDRLGDASNKIARFLRERGFGAQAGAALGGDVNYPLLARKAGMGWIGTNGLLISPEAGGSQRLAAVFTSIGNLPFFEGENPYKWIEGFCSSCGRCIKKCPGKAIYPEKPAAENGGPKHIDHTKCAVPFSQTMGCSVCIAVCPFFTGNYDKIRKAFMKR</sequence>
<dbReference type="PANTHER" id="PTHR42827:SF1">
    <property type="entry name" value="IRON-SULFUR CLUSTER-BINDING PROTEIN"/>
    <property type="match status" value="1"/>
</dbReference>
<evidence type="ECO:0000256" key="3">
    <source>
        <dbReference type="ARBA" id="ARBA00023014"/>
    </source>
</evidence>
<dbReference type="Pfam" id="PF00037">
    <property type="entry name" value="Fer4"/>
    <property type="match status" value="1"/>
</dbReference>
<dbReference type="PANTHER" id="PTHR42827">
    <property type="entry name" value="IRON-SULFUR CLUSTER-BINDING PROTEIN-RELATED"/>
    <property type="match status" value="1"/>
</dbReference>
<keyword evidence="6" id="KW-1185">Reference proteome</keyword>
<proteinExistence type="predicted"/>
<evidence type="ECO:0000313" key="6">
    <source>
        <dbReference type="Proteomes" id="UP000587760"/>
    </source>
</evidence>
<dbReference type="SUPFAM" id="SSF54862">
    <property type="entry name" value="4Fe-4S ferredoxins"/>
    <property type="match status" value="1"/>
</dbReference>
<dbReference type="Proteomes" id="UP000587760">
    <property type="component" value="Unassembled WGS sequence"/>
</dbReference>
<dbReference type="EMBL" id="JACHGJ010000006">
    <property type="protein sequence ID" value="MBB6481398.1"/>
    <property type="molecule type" value="Genomic_DNA"/>
</dbReference>
<dbReference type="GO" id="GO:0051536">
    <property type="term" value="F:iron-sulfur cluster binding"/>
    <property type="evidence" value="ECO:0007669"/>
    <property type="project" value="UniProtKB-KW"/>
</dbReference>
<evidence type="ECO:0000259" key="4">
    <source>
        <dbReference type="PROSITE" id="PS51379"/>
    </source>
</evidence>
<accession>A0A841RFQ5</accession>
<dbReference type="PROSITE" id="PS00198">
    <property type="entry name" value="4FE4S_FER_1"/>
    <property type="match status" value="1"/>
</dbReference>
<dbReference type="GO" id="GO:0046872">
    <property type="term" value="F:metal ion binding"/>
    <property type="evidence" value="ECO:0007669"/>
    <property type="project" value="UniProtKB-KW"/>
</dbReference>
<dbReference type="InterPro" id="IPR017900">
    <property type="entry name" value="4Fe4S_Fe_S_CS"/>
</dbReference>
<dbReference type="InterPro" id="IPR017896">
    <property type="entry name" value="4Fe4S_Fe-S-bd"/>
</dbReference>
<keyword evidence="3" id="KW-0411">Iron-sulfur</keyword>
<dbReference type="AlphaFoldDB" id="A0A841RFQ5"/>
<dbReference type="RefSeq" id="WP_184747648.1">
    <property type="nucleotide sequence ID" value="NZ_JACHGJ010000006.1"/>
</dbReference>
<keyword evidence="2" id="KW-0408">Iron</keyword>
<feature type="domain" description="4Fe-4S ferredoxin-type" evidence="4">
    <location>
        <begin position="232"/>
        <end position="261"/>
    </location>
</feature>
<dbReference type="Gene3D" id="3.30.70.20">
    <property type="match status" value="1"/>
</dbReference>
<dbReference type="PROSITE" id="PS51379">
    <property type="entry name" value="4FE4S_FER_2"/>
    <property type="match status" value="1"/>
</dbReference>
<reference evidence="5 6" key="1">
    <citation type="submission" date="2020-08" db="EMBL/GenBank/DDBJ databases">
        <title>Genomic Encyclopedia of Type Strains, Phase IV (KMG-IV): sequencing the most valuable type-strain genomes for metagenomic binning, comparative biology and taxonomic classification.</title>
        <authorList>
            <person name="Goeker M."/>
        </authorList>
    </citation>
    <scope>NUCLEOTIDE SEQUENCE [LARGE SCALE GENOMIC DNA]</scope>
    <source>
        <strain evidence="5 6">DSM 2461</strain>
    </source>
</reference>
<comment type="caution">
    <text evidence="5">The sequence shown here is derived from an EMBL/GenBank/DDBJ whole genome shotgun (WGS) entry which is preliminary data.</text>
</comment>
<keyword evidence="1" id="KW-0479">Metal-binding</keyword>
<gene>
    <name evidence="5" type="ORF">HNR50_003078</name>
</gene>
<name>A0A841RFQ5_9SPIO</name>
<evidence type="ECO:0000256" key="2">
    <source>
        <dbReference type="ARBA" id="ARBA00023004"/>
    </source>
</evidence>
<protein>
    <submittedName>
        <fullName evidence="5">Ferredoxin</fullName>
    </submittedName>
</protein>